<feature type="compositionally biased region" description="Low complexity" evidence="15">
    <location>
        <begin position="11"/>
        <end position="22"/>
    </location>
</feature>
<evidence type="ECO:0000256" key="10">
    <source>
        <dbReference type="ARBA" id="ARBA00022989"/>
    </source>
</evidence>
<dbReference type="GO" id="GO:0005789">
    <property type="term" value="C:endoplasmic reticulum membrane"/>
    <property type="evidence" value="ECO:0007669"/>
    <property type="project" value="UniProtKB-SubCell"/>
</dbReference>
<gene>
    <name evidence="16" type="ORF">HKI87_02g10890</name>
</gene>
<dbReference type="PANTHER" id="PTHR12317:SF0">
    <property type="entry name" value="ACYLTRANSFERASE"/>
    <property type="match status" value="1"/>
</dbReference>
<dbReference type="EMBL" id="CP151502">
    <property type="protein sequence ID" value="WZN59563.1"/>
    <property type="molecule type" value="Genomic_DNA"/>
</dbReference>
<keyword evidence="6 14" id="KW-0808">Transferase</keyword>
<comment type="pathway">
    <text evidence="3">Lipid metabolism.</text>
</comment>
<reference evidence="16 17" key="1">
    <citation type="submission" date="2024-03" db="EMBL/GenBank/DDBJ databases">
        <title>Complete genome sequence of the green alga Chloropicon roscoffensis RCC1871.</title>
        <authorList>
            <person name="Lemieux C."/>
            <person name="Pombert J.-F."/>
            <person name="Otis C."/>
            <person name="Turmel M."/>
        </authorList>
    </citation>
    <scope>NUCLEOTIDE SEQUENCE [LARGE SCALE GENOMIC DNA]</scope>
    <source>
        <strain evidence="16 17">RCC1871</strain>
    </source>
</reference>
<dbReference type="PANTHER" id="PTHR12317">
    <property type="entry name" value="DIACYLGLYCEROL O-ACYLTRANSFERASE"/>
    <property type="match status" value="1"/>
</dbReference>
<organism evidence="16 17">
    <name type="scientific">Chloropicon roscoffensis</name>
    <dbReference type="NCBI Taxonomy" id="1461544"/>
    <lineage>
        <taxon>Eukaryota</taxon>
        <taxon>Viridiplantae</taxon>
        <taxon>Chlorophyta</taxon>
        <taxon>Chloropicophyceae</taxon>
        <taxon>Chloropicales</taxon>
        <taxon>Chloropicaceae</taxon>
        <taxon>Chloropicon</taxon>
    </lineage>
</organism>
<feature type="transmembrane region" description="Helical" evidence="14">
    <location>
        <begin position="62"/>
        <end position="80"/>
    </location>
</feature>
<evidence type="ECO:0000313" key="16">
    <source>
        <dbReference type="EMBL" id="WZN59563.1"/>
    </source>
</evidence>
<evidence type="ECO:0000256" key="11">
    <source>
        <dbReference type="ARBA" id="ARBA00023098"/>
    </source>
</evidence>
<dbReference type="CDD" id="cd07987">
    <property type="entry name" value="LPLAT_MGAT-like"/>
    <property type="match status" value="1"/>
</dbReference>
<evidence type="ECO:0000256" key="1">
    <source>
        <dbReference type="ARBA" id="ARBA00004477"/>
    </source>
</evidence>
<comment type="similarity">
    <text evidence="4 14">Belongs to the diacylglycerol acyltransferase family.</text>
</comment>
<keyword evidence="12 14" id="KW-0472">Membrane</keyword>
<keyword evidence="10 14" id="KW-1133">Transmembrane helix</keyword>
<evidence type="ECO:0000256" key="2">
    <source>
        <dbReference type="ARBA" id="ARBA00004771"/>
    </source>
</evidence>
<evidence type="ECO:0000256" key="14">
    <source>
        <dbReference type="RuleBase" id="RU367023"/>
    </source>
</evidence>
<evidence type="ECO:0000256" key="8">
    <source>
        <dbReference type="ARBA" id="ARBA00022798"/>
    </source>
</evidence>
<evidence type="ECO:0000313" key="17">
    <source>
        <dbReference type="Proteomes" id="UP001472866"/>
    </source>
</evidence>
<protein>
    <recommendedName>
        <fullName evidence="14">Acyltransferase</fullName>
        <ecNumber evidence="14">2.3.1.-</ecNumber>
    </recommendedName>
</protein>
<comment type="subcellular location">
    <subcellularLocation>
        <location evidence="1 14">Endoplasmic reticulum membrane</location>
        <topology evidence="1 14">Multi-pass membrane protein</topology>
    </subcellularLocation>
</comment>
<dbReference type="EC" id="2.3.1.-" evidence="14"/>
<dbReference type="Pfam" id="PF03982">
    <property type="entry name" value="DAGAT"/>
    <property type="match status" value="1"/>
</dbReference>
<name>A0AAX4P0W6_9CHLO</name>
<evidence type="ECO:0000256" key="4">
    <source>
        <dbReference type="ARBA" id="ARBA00005420"/>
    </source>
</evidence>
<proteinExistence type="inferred from homology"/>
<keyword evidence="13" id="KW-0012">Acyltransferase</keyword>
<evidence type="ECO:0000256" key="7">
    <source>
        <dbReference type="ARBA" id="ARBA00022692"/>
    </source>
</evidence>
<keyword evidence="7 14" id="KW-0812">Transmembrane</keyword>
<keyword evidence="17" id="KW-1185">Reference proteome</keyword>
<feature type="transmembrane region" description="Helical" evidence="14">
    <location>
        <begin position="86"/>
        <end position="108"/>
    </location>
</feature>
<evidence type="ECO:0000256" key="15">
    <source>
        <dbReference type="SAM" id="MobiDB-lite"/>
    </source>
</evidence>
<evidence type="ECO:0000256" key="3">
    <source>
        <dbReference type="ARBA" id="ARBA00005189"/>
    </source>
</evidence>
<evidence type="ECO:0000256" key="9">
    <source>
        <dbReference type="ARBA" id="ARBA00022824"/>
    </source>
</evidence>
<evidence type="ECO:0000256" key="6">
    <source>
        <dbReference type="ARBA" id="ARBA00022679"/>
    </source>
</evidence>
<accession>A0AAX4P0W6</accession>
<dbReference type="GO" id="GO:0006071">
    <property type="term" value="P:glycerol metabolic process"/>
    <property type="evidence" value="ECO:0007669"/>
    <property type="project" value="UniProtKB-KW"/>
</dbReference>
<keyword evidence="5" id="KW-0444">Lipid biosynthesis</keyword>
<dbReference type="AlphaFoldDB" id="A0AAX4P0W6"/>
<sequence length="382" mass="42998">MGLSRRKSSNEEGTSAGAEAEAAEAGGSGRLFRRVGQATLFSIRAAASNVESMRDVPLKRRVQTLSVLTWLSGVALFPLLTILICIYLIFATRLSLLVIAYITWFVFMDRSPKNGTRRRLFSRLGVWNHIRDYFPIRLVKTCDIEPNRSYVFGYHPHGVISMGALVNFASYATRFDEKFPGLNVHVLTLASNFMMPFLREWILWMGLCDASRQTCGNILRKGGGECILLAVGGAEESLDAHPGTYRLTLKNRKGFVRVALKAGASLVPVMSFGENELWTALPNPDGSKVRNFQESMKRLLKFTFPIIHGRGIFSYNFGLMPFRRPIHSVVGEPILIDSPCDVTTDEGRRRVDEVHALYISKLKELFETHKKKYNIESTIEIK</sequence>
<keyword evidence="8" id="KW-0319">Glycerol metabolism</keyword>
<dbReference type="InterPro" id="IPR007130">
    <property type="entry name" value="DAGAT"/>
</dbReference>
<dbReference type="Proteomes" id="UP001472866">
    <property type="component" value="Chromosome 02"/>
</dbReference>
<feature type="region of interest" description="Disordered" evidence="15">
    <location>
        <begin position="1"/>
        <end position="22"/>
    </location>
</feature>
<evidence type="ECO:0000256" key="12">
    <source>
        <dbReference type="ARBA" id="ARBA00023136"/>
    </source>
</evidence>
<evidence type="ECO:0000256" key="5">
    <source>
        <dbReference type="ARBA" id="ARBA00022516"/>
    </source>
</evidence>
<keyword evidence="9 14" id="KW-0256">Endoplasmic reticulum</keyword>
<dbReference type="GO" id="GO:0019432">
    <property type="term" value="P:triglyceride biosynthetic process"/>
    <property type="evidence" value="ECO:0007669"/>
    <property type="project" value="TreeGrafter"/>
</dbReference>
<dbReference type="GO" id="GO:0004144">
    <property type="term" value="F:diacylglycerol O-acyltransferase activity"/>
    <property type="evidence" value="ECO:0007669"/>
    <property type="project" value="UniProtKB-ARBA"/>
</dbReference>
<comment type="pathway">
    <text evidence="2">Glycerolipid metabolism; triacylglycerol biosynthesis.</text>
</comment>
<evidence type="ECO:0000256" key="13">
    <source>
        <dbReference type="ARBA" id="ARBA00023315"/>
    </source>
</evidence>
<keyword evidence="11" id="KW-0443">Lipid metabolism</keyword>